<proteinExistence type="predicted"/>
<feature type="region of interest" description="Disordered" evidence="1">
    <location>
        <begin position="66"/>
        <end position="87"/>
    </location>
</feature>
<dbReference type="AlphaFoldDB" id="A0A367JMI5"/>
<name>A0A367JMI5_RHIAZ</name>
<reference evidence="3 4" key="1">
    <citation type="journal article" date="2018" name="G3 (Bethesda)">
        <title>Phylogenetic and Phylogenomic Definition of Rhizopus Species.</title>
        <authorList>
            <person name="Gryganskyi A.P."/>
            <person name="Golan J."/>
            <person name="Dolatabadi S."/>
            <person name="Mondo S."/>
            <person name="Robb S."/>
            <person name="Idnurm A."/>
            <person name="Muszewska A."/>
            <person name="Steczkiewicz K."/>
            <person name="Masonjones S."/>
            <person name="Liao H.L."/>
            <person name="Gajdeczka M.T."/>
            <person name="Anike F."/>
            <person name="Vuek A."/>
            <person name="Anishchenko I.M."/>
            <person name="Voigt K."/>
            <person name="de Hoog G.S."/>
            <person name="Smith M.E."/>
            <person name="Heitman J."/>
            <person name="Vilgalys R."/>
            <person name="Stajich J.E."/>
        </authorList>
    </citation>
    <scope>NUCLEOTIDE SEQUENCE [LARGE SCALE GENOMIC DNA]</scope>
    <source>
        <strain evidence="3 4">CBS 357.93</strain>
    </source>
</reference>
<evidence type="ECO:0000313" key="3">
    <source>
        <dbReference type="EMBL" id="RCH91152.1"/>
    </source>
</evidence>
<dbReference type="PANTHER" id="PTHR37283">
    <property type="entry name" value="PH DOMAIN-CONTAINING PROTEIN YHR131C"/>
    <property type="match status" value="1"/>
</dbReference>
<dbReference type="PANTHER" id="PTHR37283:SF1">
    <property type="entry name" value="PH DOMAIN-CONTAINING PROTEIN YHR131C"/>
    <property type="match status" value="1"/>
</dbReference>
<comment type="caution">
    <text evidence="3">The sequence shown here is derived from an EMBL/GenBank/DDBJ whole genome shotgun (WGS) entry which is preliminary data.</text>
</comment>
<keyword evidence="4" id="KW-1185">Reference proteome</keyword>
<gene>
    <name evidence="3" type="ORF">CU097_005882</name>
</gene>
<dbReference type="STRING" id="86630.A0A367JMI5"/>
<dbReference type="InterPro" id="IPR001849">
    <property type="entry name" value="PH_domain"/>
</dbReference>
<sequence length="376" mass="43439">MSHYIPLFEQAGIDLGRYLLMKDPKDFINIGIRDPGDLDVLITCSKALAAHIVHKRMTSEETIVEEEEEEEDLHSCKSSHTMNTDSGGTDDIYITSCRPSIVKRAIDAYNHSSSSTIIPAVQSNTSSGAMIGTVRYRQQSTNKQNTSRPLSMPALLPSHTPPPDYYFDVTFSKRLERCKSMIFPREEEGKEELPPYTCTVYKMGYVHIKKEFDAPDVRTKWRVWRKLYVELWGTVLRVYRTAPPKDKVDYYYTFGPLKAPYYYYHKYYYTPILTLSLAGAEASRALDYLKRPNVLRLTTQEGPQLLLRLSSHVEMISWVEHLQAAINISLDLEDRPMPKFITLPIRNLASGTLDSRTIELERAREQRRREQREILI</sequence>
<dbReference type="SMART" id="SM00233">
    <property type="entry name" value="PH"/>
    <property type="match status" value="1"/>
</dbReference>
<protein>
    <recommendedName>
        <fullName evidence="2">PH domain-containing protein</fullName>
    </recommendedName>
</protein>
<dbReference type="InterPro" id="IPR011993">
    <property type="entry name" value="PH-like_dom_sf"/>
</dbReference>
<evidence type="ECO:0000313" key="4">
    <source>
        <dbReference type="Proteomes" id="UP000252139"/>
    </source>
</evidence>
<evidence type="ECO:0000259" key="2">
    <source>
        <dbReference type="PROSITE" id="PS50003"/>
    </source>
</evidence>
<dbReference type="Proteomes" id="UP000252139">
    <property type="component" value="Unassembled WGS sequence"/>
</dbReference>
<feature type="domain" description="PH" evidence="2">
    <location>
        <begin position="199"/>
        <end position="327"/>
    </location>
</feature>
<dbReference type="EMBL" id="PJQL01001012">
    <property type="protein sequence ID" value="RCH91152.1"/>
    <property type="molecule type" value="Genomic_DNA"/>
</dbReference>
<accession>A0A367JMI5</accession>
<organism evidence="3 4">
    <name type="scientific">Rhizopus azygosporus</name>
    <name type="common">Rhizopus microsporus var. azygosporus</name>
    <dbReference type="NCBI Taxonomy" id="86630"/>
    <lineage>
        <taxon>Eukaryota</taxon>
        <taxon>Fungi</taxon>
        <taxon>Fungi incertae sedis</taxon>
        <taxon>Mucoromycota</taxon>
        <taxon>Mucoromycotina</taxon>
        <taxon>Mucoromycetes</taxon>
        <taxon>Mucorales</taxon>
        <taxon>Mucorineae</taxon>
        <taxon>Rhizopodaceae</taxon>
        <taxon>Rhizopus</taxon>
    </lineage>
</organism>
<dbReference type="SUPFAM" id="SSF50729">
    <property type="entry name" value="PH domain-like"/>
    <property type="match status" value="1"/>
</dbReference>
<dbReference type="Gene3D" id="2.30.29.30">
    <property type="entry name" value="Pleckstrin-homology domain (PH domain)/Phosphotyrosine-binding domain (PTB)"/>
    <property type="match status" value="1"/>
</dbReference>
<dbReference type="OrthoDB" id="5865767at2759"/>
<feature type="compositionally biased region" description="Polar residues" evidence="1">
    <location>
        <begin position="76"/>
        <end position="87"/>
    </location>
</feature>
<dbReference type="PROSITE" id="PS50003">
    <property type="entry name" value="PH_DOMAIN"/>
    <property type="match status" value="1"/>
</dbReference>
<evidence type="ECO:0000256" key="1">
    <source>
        <dbReference type="SAM" id="MobiDB-lite"/>
    </source>
</evidence>
<dbReference type="InterPro" id="IPR041681">
    <property type="entry name" value="PH_9"/>
</dbReference>
<dbReference type="Pfam" id="PF15410">
    <property type="entry name" value="PH_9"/>
    <property type="match status" value="1"/>
</dbReference>